<evidence type="ECO:0000256" key="1">
    <source>
        <dbReference type="ARBA" id="ARBA00009175"/>
    </source>
</evidence>
<dbReference type="PIRSF" id="PIRSF004846">
    <property type="entry name" value="ModA"/>
    <property type="match status" value="1"/>
</dbReference>
<dbReference type="OrthoDB" id="9785015at2"/>
<dbReference type="InterPro" id="IPR050682">
    <property type="entry name" value="ModA/WtpA"/>
</dbReference>
<evidence type="ECO:0000256" key="2">
    <source>
        <dbReference type="ARBA" id="ARBA00022723"/>
    </source>
</evidence>
<sequence length="260" mass="26344">MRLFSRAGATAAAFLAAVTLLAGCTSSSSDTAASTDPSSSDAGVALTVLGASSTRVLNDDLQELTNLDLTFINAGSSTLVQQLADGSPGDLLITADRPTMDSAVGQDLVNDPVEVATNSLVMVVPQGNPAGITSTADLAGASVVLCDPVVPCGATSQTIIQEQNIEVTPVSLEHAVADVLGKVTSGEADAGWVYRTDAQAAGDAVEVIEIPGSESHRNSVMAATTTSSEHQEAAEKLLALLTSPEAAPLWSKHGFTPVTA</sequence>
<dbReference type="KEGG" id="cted:CTEST_05220"/>
<dbReference type="PANTHER" id="PTHR30632:SF0">
    <property type="entry name" value="SULFATE-BINDING PROTEIN"/>
    <property type="match status" value="1"/>
</dbReference>
<evidence type="ECO:0000313" key="6">
    <source>
        <dbReference type="EMBL" id="AKK08490.1"/>
    </source>
</evidence>
<dbReference type="GO" id="GO:0046872">
    <property type="term" value="F:metal ion binding"/>
    <property type="evidence" value="ECO:0007669"/>
    <property type="project" value="UniProtKB-KW"/>
</dbReference>
<feature type="binding site" evidence="4">
    <location>
        <position position="176"/>
    </location>
    <ligand>
        <name>molybdate</name>
        <dbReference type="ChEBI" id="CHEBI:36264"/>
    </ligand>
</feature>
<dbReference type="SUPFAM" id="SSF53850">
    <property type="entry name" value="Periplasmic binding protein-like II"/>
    <property type="match status" value="1"/>
</dbReference>
<dbReference type="AlphaFoldDB" id="A0A0G3H6V6"/>
<evidence type="ECO:0000256" key="5">
    <source>
        <dbReference type="SAM" id="SignalP"/>
    </source>
</evidence>
<reference evidence="7" key="2">
    <citation type="submission" date="2015-05" db="EMBL/GenBank/DDBJ databases">
        <title>Complete genome sequence of Corynebacterium testudinoris DSM 44614, recovered from necrotic lesions in the mouth of a tortoise.</title>
        <authorList>
            <person name="Ruckert C."/>
            <person name="Albersmeier A."/>
            <person name="Winkler A."/>
            <person name="Tauch A."/>
        </authorList>
    </citation>
    <scope>NUCLEOTIDE SEQUENCE [LARGE SCALE GENOMIC DNA]</scope>
    <source>
        <strain evidence="7">DSM 44614</strain>
    </source>
</reference>
<dbReference type="Pfam" id="PF13531">
    <property type="entry name" value="SBP_bac_11"/>
    <property type="match status" value="1"/>
</dbReference>
<dbReference type="InterPro" id="IPR005950">
    <property type="entry name" value="ModA"/>
</dbReference>
<gene>
    <name evidence="6" type="primary">molA</name>
    <name evidence="6" type="ORF">CTEST_05220</name>
</gene>
<feature type="binding site" evidence="4">
    <location>
        <position position="76"/>
    </location>
    <ligand>
        <name>molybdate</name>
        <dbReference type="ChEBI" id="CHEBI:36264"/>
    </ligand>
</feature>
<reference evidence="6 7" key="1">
    <citation type="journal article" date="2015" name="Genome Announc.">
        <title>Complete Genome Sequence of the Type Strain Corynebacterium testudinoris DSM 44614, Recovered from Necrotic Lesions in the Mouth of a Tortoise.</title>
        <authorList>
            <person name="Ruckert C."/>
            <person name="Kriete M."/>
            <person name="Jaenicke S."/>
            <person name="Winkler A."/>
            <person name="Tauch A."/>
        </authorList>
    </citation>
    <scope>NUCLEOTIDE SEQUENCE [LARGE SCALE GENOMIC DNA]</scope>
    <source>
        <strain evidence="6 7">DSM 44614</strain>
    </source>
</reference>
<dbReference type="STRING" id="136857.CTEST_05220"/>
<organism evidence="6 7">
    <name type="scientific">Corynebacterium testudinoris</name>
    <dbReference type="NCBI Taxonomy" id="136857"/>
    <lineage>
        <taxon>Bacteria</taxon>
        <taxon>Bacillati</taxon>
        <taxon>Actinomycetota</taxon>
        <taxon>Actinomycetes</taxon>
        <taxon>Mycobacteriales</taxon>
        <taxon>Corynebacteriaceae</taxon>
        <taxon>Corynebacterium</taxon>
    </lineage>
</organism>
<comment type="similarity">
    <text evidence="1">Belongs to the bacterial solute-binding protein ModA family.</text>
</comment>
<protein>
    <submittedName>
        <fullName evidence="6">Molybdenum ABC transporter, periplasmic molybdate-binding protein</fullName>
    </submittedName>
</protein>
<dbReference type="RefSeq" id="WP_047252838.1">
    <property type="nucleotide sequence ID" value="NZ_CP011545.1"/>
</dbReference>
<evidence type="ECO:0000256" key="4">
    <source>
        <dbReference type="PIRSR" id="PIRSR004846-1"/>
    </source>
</evidence>
<dbReference type="PROSITE" id="PS51257">
    <property type="entry name" value="PROKAR_LIPOPROTEIN"/>
    <property type="match status" value="1"/>
</dbReference>
<dbReference type="PATRIC" id="fig|136857.5.peg.1037"/>
<evidence type="ECO:0000313" key="7">
    <source>
        <dbReference type="Proteomes" id="UP000035540"/>
    </source>
</evidence>
<feature type="binding site" evidence="4">
    <location>
        <position position="194"/>
    </location>
    <ligand>
        <name>molybdate</name>
        <dbReference type="ChEBI" id="CHEBI:36264"/>
    </ligand>
</feature>
<dbReference type="GO" id="GO:0015689">
    <property type="term" value="P:molybdate ion transport"/>
    <property type="evidence" value="ECO:0007669"/>
    <property type="project" value="InterPro"/>
</dbReference>
<dbReference type="GO" id="GO:0030973">
    <property type="term" value="F:molybdate ion binding"/>
    <property type="evidence" value="ECO:0007669"/>
    <property type="project" value="TreeGrafter"/>
</dbReference>
<keyword evidence="4" id="KW-0500">Molybdenum</keyword>
<name>A0A0G3H6V6_9CORY</name>
<keyword evidence="7" id="KW-1185">Reference proteome</keyword>
<proteinExistence type="inferred from homology"/>
<dbReference type="EMBL" id="CP011545">
    <property type="protein sequence ID" value="AKK08490.1"/>
    <property type="molecule type" value="Genomic_DNA"/>
</dbReference>
<accession>A0A0G3H6V6</accession>
<feature type="chain" id="PRO_5039266738" evidence="5">
    <location>
        <begin position="23"/>
        <end position="260"/>
    </location>
</feature>
<feature type="signal peptide" evidence="5">
    <location>
        <begin position="1"/>
        <end position="22"/>
    </location>
</feature>
<dbReference type="NCBIfam" id="TIGR01256">
    <property type="entry name" value="modA"/>
    <property type="match status" value="1"/>
</dbReference>
<keyword evidence="3 5" id="KW-0732">Signal</keyword>
<dbReference type="Gene3D" id="3.40.190.10">
    <property type="entry name" value="Periplasmic binding protein-like II"/>
    <property type="match status" value="2"/>
</dbReference>
<evidence type="ECO:0000256" key="3">
    <source>
        <dbReference type="ARBA" id="ARBA00022729"/>
    </source>
</evidence>
<dbReference type="Proteomes" id="UP000035540">
    <property type="component" value="Chromosome"/>
</dbReference>
<keyword evidence="2 4" id="KW-0479">Metal-binding</keyword>
<dbReference type="PANTHER" id="PTHR30632">
    <property type="entry name" value="MOLYBDATE-BINDING PERIPLASMIC PROTEIN"/>
    <property type="match status" value="1"/>
</dbReference>